<accession>A0A936ZAW0</accession>
<comment type="caution">
    <text evidence="1">The sequence shown here is derived from an EMBL/GenBank/DDBJ whole genome shotgun (WGS) entry which is preliminary data.</text>
</comment>
<reference evidence="1" key="1">
    <citation type="submission" date="2021-01" db="EMBL/GenBank/DDBJ databases">
        <title>Microvirga sp.</title>
        <authorList>
            <person name="Kim M.K."/>
        </authorList>
    </citation>
    <scope>NUCLEOTIDE SEQUENCE</scope>
    <source>
        <strain evidence="1">5420S-16</strain>
    </source>
</reference>
<organism evidence="1 2">
    <name type="scientific">Microvirga aerilata</name>
    <dbReference type="NCBI Taxonomy" id="670292"/>
    <lineage>
        <taxon>Bacteria</taxon>
        <taxon>Pseudomonadati</taxon>
        <taxon>Pseudomonadota</taxon>
        <taxon>Alphaproteobacteria</taxon>
        <taxon>Hyphomicrobiales</taxon>
        <taxon>Methylobacteriaceae</taxon>
        <taxon>Microvirga</taxon>
    </lineage>
</organism>
<name>A0A936ZAW0_9HYPH</name>
<keyword evidence="2" id="KW-1185">Reference proteome</keyword>
<evidence type="ECO:0000313" key="1">
    <source>
        <dbReference type="EMBL" id="MBL0407301.1"/>
    </source>
</evidence>
<dbReference type="RefSeq" id="WP_202064391.1">
    <property type="nucleotide sequence ID" value="NZ_JAEQMY010000073.1"/>
</dbReference>
<proteinExistence type="predicted"/>
<dbReference type="AlphaFoldDB" id="A0A936ZAW0"/>
<sequence length="71" mass="8109">MSEWHHRERGPITEEKLVRAVHILADMVEDHGPTFRPLYQDLRQQLAEHRIRKQAAAAAEARAAQGESKVA</sequence>
<protein>
    <submittedName>
        <fullName evidence="1">Uncharacterized protein</fullName>
    </submittedName>
</protein>
<gene>
    <name evidence="1" type="ORF">JKG68_25585</name>
</gene>
<dbReference type="Proteomes" id="UP000605848">
    <property type="component" value="Unassembled WGS sequence"/>
</dbReference>
<dbReference type="EMBL" id="JAEQMY010000073">
    <property type="protein sequence ID" value="MBL0407301.1"/>
    <property type="molecule type" value="Genomic_DNA"/>
</dbReference>
<evidence type="ECO:0000313" key="2">
    <source>
        <dbReference type="Proteomes" id="UP000605848"/>
    </source>
</evidence>